<keyword evidence="4" id="KW-1185">Reference proteome</keyword>
<feature type="domain" description="Glycosyl transferase CAP10" evidence="2">
    <location>
        <begin position="147"/>
        <end position="412"/>
    </location>
</feature>
<feature type="transmembrane region" description="Helical" evidence="1">
    <location>
        <begin position="9"/>
        <end position="28"/>
    </location>
</feature>
<dbReference type="PANTHER" id="PTHR12203:SF63">
    <property type="entry name" value="GLYCOSYL TRANSFERASE CAP10 DOMAIN-CONTAINING PROTEIN"/>
    <property type="match status" value="1"/>
</dbReference>
<dbReference type="RefSeq" id="XP_018041255.1">
    <property type="nucleotide sequence ID" value="XM_018176255.1"/>
</dbReference>
<dbReference type="PANTHER" id="PTHR12203">
    <property type="entry name" value="KDEL LYS-ASP-GLU-LEU CONTAINING - RELATED"/>
    <property type="match status" value="1"/>
</dbReference>
<evidence type="ECO:0000256" key="1">
    <source>
        <dbReference type="SAM" id="Phobius"/>
    </source>
</evidence>
<evidence type="ECO:0000313" key="3">
    <source>
        <dbReference type="EMBL" id="OAG10890.1"/>
    </source>
</evidence>
<dbReference type="Pfam" id="PF05686">
    <property type="entry name" value="Glyco_transf_90"/>
    <property type="match status" value="1"/>
</dbReference>
<dbReference type="Proteomes" id="UP000077069">
    <property type="component" value="Unassembled WGS sequence"/>
</dbReference>
<dbReference type="SMART" id="SM00672">
    <property type="entry name" value="CAP10"/>
    <property type="match status" value="1"/>
</dbReference>
<reference evidence="3 4" key="1">
    <citation type="submission" date="2016-05" db="EMBL/GenBank/DDBJ databases">
        <title>Comparative analysis of secretome profiles of manganese(II)-oxidizing ascomycete fungi.</title>
        <authorList>
            <consortium name="DOE Joint Genome Institute"/>
            <person name="Zeiner C.A."/>
            <person name="Purvine S.O."/>
            <person name="Zink E.M."/>
            <person name="Wu S."/>
            <person name="Pasa-Tolic L."/>
            <person name="Chaput D.L."/>
            <person name="Haridas S."/>
            <person name="Grigoriev I.V."/>
            <person name="Santelli C.M."/>
            <person name="Hansel C.M."/>
        </authorList>
    </citation>
    <scope>NUCLEOTIDE SEQUENCE [LARGE SCALE GENOMIC DNA]</scope>
    <source>
        <strain evidence="3 4">AP3s5-JAC2a</strain>
    </source>
</reference>
<keyword evidence="1" id="KW-0812">Transmembrane</keyword>
<gene>
    <name evidence="3" type="ORF">CC84DRAFT_1139785</name>
</gene>
<protein>
    <recommendedName>
        <fullName evidence="2">Glycosyl transferase CAP10 domain-containing protein</fullName>
    </recommendedName>
</protein>
<proteinExistence type="predicted"/>
<dbReference type="EMBL" id="KV441549">
    <property type="protein sequence ID" value="OAG10890.1"/>
    <property type="molecule type" value="Genomic_DNA"/>
</dbReference>
<dbReference type="InterPro" id="IPR051091">
    <property type="entry name" value="O-Glucosyltr/Glycosyltrsf_90"/>
</dbReference>
<dbReference type="InParanoid" id="A0A177CVK0"/>
<dbReference type="GeneID" id="28759741"/>
<organism evidence="3 4">
    <name type="scientific">Paraphaeosphaeria sporulosa</name>
    <dbReference type="NCBI Taxonomy" id="1460663"/>
    <lineage>
        <taxon>Eukaryota</taxon>
        <taxon>Fungi</taxon>
        <taxon>Dikarya</taxon>
        <taxon>Ascomycota</taxon>
        <taxon>Pezizomycotina</taxon>
        <taxon>Dothideomycetes</taxon>
        <taxon>Pleosporomycetidae</taxon>
        <taxon>Pleosporales</taxon>
        <taxon>Massarineae</taxon>
        <taxon>Didymosphaeriaceae</taxon>
        <taxon>Paraphaeosphaeria</taxon>
    </lineage>
</organism>
<name>A0A177CVK0_9PLEO</name>
<accession>A0A177CVK0</accession>
<sequence length="451" mass="51445">MKHYPKPGFRYLLIVSLILGIWFIVLFHEHEYVPLIIRDGFATQRRLPFEDPNKGGGQPVTERLDLSETECRASFPELFKEIKYAANSGKVMLTKDDGDYQGLVQGWIKDNRLYILTTAPDKTSQILHQRTAILSQLHRALLTSPARLPNTPFAFVVNDSPRNHSWAFSRPNKQSDYNLFVMPSFAFWSWPSPTLGAFDATVSRIASLEETTPFDRKIDKVAWRGTPWFNPLGHPTLRQDLLKATRHREWADVAALNTSTDNALAIEDFCRYKYVMYTEGVTYSGRLPYHQACESVLITSPLTYLTHTAWLMKPIVAEDLIAAFAKGGGEGHSNGRHEAPLPLLQTVRDWRAANAIYVSSKFEDLEEVIMLLRAHPEVAQRIARNQRETVVERGYLSAAAEVCYWRALIKTWAVSVVKGDEWEKDIGERYETWLLKQVASTSERSRRKSAG</sequence>
<keyword evidence="1" id="KW-1133">Transmembrane helix</keyword>
<evidence type="ECO:0000313" key="4">
    <source>
        <dbReference type="Proteomes" id="UP000077069"/>
    </source>
</evidence>
<keyword evidence="1" id="KW-0472">Membrane</keyword>
<dbReference type="InterPro" id="IPR006598">
    <property type="entry name" value="CAP10"/>
</dbReference>
<dbReference type="AlphaFoldDB" id="A0A177CVK0"/>
<dbReference type="OrthoDB" id="202415at2759"/>
<evidence type="ECO:0000259" key="2">
    <source>
        <dbReference type="SMART" id="SM00672"/>
    </source>
</evidence>